<dbReference type="RefSeq" id="XP_036263391.1">
    <property type="nucleotide sequence ID" value="XM_036407136.1"/>
</dbReference>
<evidence type="ECO:0000313" key="2">
    <source>
        <dbReference type="Proteomes" id="UP000054928"/>
    </source>
</evidence>
<keyword evidence="2" id="KW-1185">Reference proteome</keyword>
<evidence type="ECO:0000313" key="1">
    <source>
        <dbReference type="EMBL" id="CEG46907.1"/>
    </source>
</evidence>
<dbReference type="EMBL" id="CCYD01002371">
    <property type="protein sequence ID" value="CEG46907.1"/>
    <property type="molecule type" value="Genomic_DNA"/>
</dbReference>
<dbReference type="GeneID" id="59052808"/>
<dbReference type="AlphaFoldDB" id="A0A0N7L7F2"/>
<sequence length="70" mass="7875">MHAFMYSVQCFCSSPSNSKLQKISKIWYCSLSFLDSSVSKELSLSRVIECLIGHHFLQGKMCTTNEGHIG</sequence>
<organism evidence="1 2">
    <name type="scientific">Plasmopara halstedii</name>
    <name type="common">Downy mildew of sunflower</name>
    <dbReference type="NCBI Taxonomy" id="4781"/>
    <lineage>
        <taxon>Eukaryota</taxon>
        <taxon>Sar</taxon>
        <taxon>Stramenopiles</taxon>
        <taxon>Oomycota</taxon>
        <taxon>Peronosporomycetes</taxon>
        <taxon>Peronosporales</taxon>
        <taxon>Peronosporaceae</taxon>
        <taxon>Plasmopara</taxon>
    </lineage>
</organism>
<protein>
    <submittedName>
        <fullName evidence="1">Uncharacterized protein</fullName>
    </submittedName>
</protein>
<dbReference type="Proteomes" id="UP000054928">
    <property type="component" value="Unassembled WGS sequence"/>
</dbReference>
<name>A0A0N7L7F2_PLAHL</name>
<reference evidence="2" key="1">
    <citation type="submission" date="2014-09" db="EMBL/GenBank/DDBJ databases">
        <authorList>
            <person name="Sharma Rahul"/>
            <person name="Thines Marco"/>
        </authorList>
    </citation>
    <scope>NUCLEOTIDE SEQUENCE [LARGE SCALE GENOMIC DNA]</scope>
</reference>
<accession>A0A0N7L7F2</accession>
<proteinExistence type="predicted"/>